<reference evidence="1" key="1">
    <citation type="submission" date="2021-06" db="EMBL/GenBank/DDBJ databases">
        <authorList>
            <person name="Kallberg Y."/>
            <person name="Tangrot J."/>
            <person name="Rosling A."/>
        </authorList>
    </citation>
    <scope>NUCLEOTIDE SEQUENCE</scope>
    <source>
        <strain evidence="1">UK204</strain>
    </source>
</reference>
<gene>
    <name evidence="1" type="ORF">FCALED_LOCUS6070</name>
</gene>
<protein>
    <submittedName>
        <fullName evidence="1">15990_t:CDS:1</fullName>
    </submittedName>
</protein>
<keyword evidence="2" id="KW-1185">Reference proteome</keyword>
<name>A0A9N9FQU4_9GLOM</name>
<comment type="caution">
    <text evidence="1">The sequence shown here is derived from an EMBL/GenBank/DDBJ whole genome shotgun (WGS) entry which is preliminary data.</text>
</comment>
<organism evidence="1 2">
    <name type="scientific">Funneliformis caledonium</name>
    <dbReference type="NCBI Taxonomy" id="1117310"/>
    <lineage>
        <taxon>Eukaryota</taxon>
        <taxon>Fungi</taxon>
        <taxon>Fungi incertae sedis</taxon>
        <taxon>Mucoromycota</taxon>
        <taxon>Glomeromycotina</taxon>
        <taxon>Glomeromycetes</taxon>
        <taxon>Glomerales</taxon>
        <taxon>Glomeraceae</taxon>
        <taxon>Funneliformis</taxon>
    </lineage>
</organism>
<evidence type="ECO:0000313" key="1">
    <source>
        <dbReference type="EMBL" id="CAG8549976.1"/>
    </source>
</evidence>
<proteinExistence type="predicted"/>
<dbReference type="Proteomes" id="UP000789570">
    <property type="component" value="Unassembled WGS sequence"/>
</dbReference>
<evidence type="ECO:0000313" key="2">
    <source>
        <dbReference type="Proteomes" id="UP000789570"/>
    </source>
</evidence>
<dbReference type="AlphaFoldDB" id="A0A9N9FQU4"/>
<accession>A0A9N9FQU4</accession>
<sequence length="70" mass="8527">MHMHRPLPRFEKCARDTGTKLEAQHTIKAKRDKKRRINEMKWTNQIKLMFIIQQWSDKEVLANNHLIEIM</sequence>
<dbReference type="EMBL" id="CAJVPQ010001391">
    <property type="protein sequence ID" value="CAG8549976.1"/>
    <property type="molecule type" value="Genomic_DNA"/>
</dbReference>